<keyword evidence="9" id="KW-0249">Electron transport</keyword>
<evidence type="ECO:0000256" key="6">
    <source>
        <dbReference type="ARBA" id="ARBA00022660"/>
    </source>
</evidence>
<evidence type="ECO:0000256" key="13">
    <source>
        <dbReference type="PROSITE-ProRule" id="PRU00433"/>
    </source>
</evidence>
<dbReference type="PANTHER" id="PTHR10266">
    <property type="entry name" value="CYTOCHROME C1"/>
    <property type="match status" value="1"/>
</dbReference>
<evidence type="ECO:0000256" key="2">
    <source>
        <dbReference type="ARBA" id="ARBA00006488"/>
    </source>
</evidence>
<dbReference type="PROSITE" id="PS51007">
    <property type="entry name" value="CYTC"/>
    <property type="match status" value="1"/>
</dbReference>
<keyword evidence="10 14" id="KW-1133">Transmembrane helix</keyword>
<evidence type="ECO:0000256" key="8">
    <source>
        <dbReference type="ARBA" id="ARBA00022723"/>
    </source>
</evidence>
<feature type="chain" id="PRO_5047117220" description="Cytochrome c1" evidence="15">
    <location>
        <begin position="22"/>
        <end position="251"/>
    </location>
</feature>
<evidence type="ECO:0000256" key="12">
    <source>
        <dbReference type="ARBA" id="ARBA00023136"/>
    </source>
</evidence>
<keyword evidence="7 14" id="KW-0812">Transmembrane</keyword>
<keyword evidence="12 14" id="KW-0472">Membrane</keyword>
<organism evidence="17 18">
    <name type="scientific">Candidatus Trichorickettsia mobilis</name>
    <dbReference type="NCBI Taxonomy" id="1346319"/>
    <lineage>
        <taxon>Bacteria</taxon>
        <taxon>Pseudomonadati</taxon>
        <taxon>Pseudomonadota</taxon>
        <taxon>Alphaproteobacteria</taxon>
        <taxon>Rickettsiales</taxon>
        <taxon>Rickettsiaceae</taxon>
        <taxon>Rickettsieae</taxon>
        <taxon>Candidatus Trichorickettsia</taxon>
    </lineage>
</organism>
<evidence type="ECO:0000256" key="14">
    <source>
        <dbReference type="SAM" id="Phobius"/>
    </source>
</evidence>
<evidence type="ECO:0000256" key="10">
    <source>
        <dbReference type="ARBA" id="ARBA00022989"/>
    </source>
</evidence>
<reference evidence="17 18" key="1">
    <citation type="submission" date="2022-10" db="EMBL/GenBank/DDBJ databases">
        <title>Host association and intracellularity evolved multiple times independently in the Rickettsiales.</title>
        <authorList>
            <person name="Castelli M."/>
            <person name="Nardi T."/>
            <person name="Gammuto L."/>
            <person name="Bellinzona G."/>
            <person name="Sabaneyeva E."/>
            <person name="Potekhin A."/>
            <person name="Serra V."/>
            <person name="Petroni G."/>
            <person name="Sassera D."/>
        </authorList>
    </citation>
    <scope>NUCLEOTIDE SEQUENCE [LARGE SCALE GENOMIC DNA]</scope>
    <source>
        <strain evidence="17 18">Kr 154-4</strain>
    </source>
</reference>
<keyword evidence="6" id="KW-0679">Respiratory chain</keyword>
<dbReference type="SUPFAM" id="SSF46626">
    <property type="entry name" value="Cytochrome c"/>
    <property type="match status" value="1"/>
</dbReference>
<keyword evidence="5 13" id="KW-0349">Heme</keyword>
<sequence>MLNKLLCRIILILLAPYVAYASEGGAPLKQMNWPFDGAFGKVDRQAAQRGFQVYKEVCSACHGLYNLSYRNLKDIGFSNAEIKEIAKNYTVKDGPNDQGEMFERPAAPSDKFVRPYPNEQAARAANNGAYPPDLSLIIKARADGPNYIYSLLTGYVEPPANFKLTPGLYYNPYFTNSQIAMPSPLTDGQVTYTDGTNASVDQMVRDVTIFLQWAAEPEMEHRKSMGLKVILFLVVFTIVFYISKSRIWSRI</sequence>
<dbReference type="EMBL" id="CP112932">
    <property type="protein sequence ID" value="WPY00756.1"/>
    <property type="molecule type" value="Genomic_DNA"/>
</dbReference>
<dbReference type="SUPFAM" id="SSF81496">
    <property type="entry name" value="Cytochrome c1 subunit of cytochrome bc1 complex (Ubiquinol-cytochrome c reductase), transmembrane anchor"/>
    <property type="match status" value="1"/>
</dbReference>
<evidence type="ECO:0000256" key="1">
    <source>
        <dbReference type="ARBA" id="ARBA00004370"/>
    </source>
</evidence>
<evidence type="ECO:0000313" key="18">
    <source>
        <dbReference type="Proteomes" id="UP001326613"/>
    </source>
</evidence>
<evidence type="ECO:0000259" key="16">
    <source>
        <dbReference type="PROSITE" id="PS51007"/>
    </source>
</evidence>
<protein>
    <recommendedName>
        <fullName evidence="3">Cytochrome c1</fullName>
    </recommendedName>
</protein>
<comment type="subcellular location">
    <subcellularLocation>
        <location evidence="1">Membrane</location>
    </subcellularLocation>
</comment>
<keyword evidence="15" id="KW-0732">Signal</keyword>
<keyword evidence="4" id="KW-0813">Transport</keyword>
<dbReference type="InterPro" id="IPR002326">
    <property type="entry name" value="Cyt_c1"/>
</dbReference>
<keyword evidence="11 13" id="KW-0408">Iron</keyword>
<evidence type="ECO:0000256" key="15">
    <source>
        <dbReference type="SAM" id="SignalP"/>
    </source>
</evidence>
<dbReference type="Pfam" id="PF02167">
    <property type="entry name" value="Cytochrom_C1"/>
    <property type="match status" value="1"/>
</dbReference>
<comment type="similarity">
    <text evidence="2">Belongs to the cytochrome c family.</text>
</comment>
<name>A0ABZ0USG3_9RICK</name>
<evidence type="ECO:0000313" key="17">
    <source>
        <dbReference type="EMBL" id="WPY00756.1"/>
    </source>
</evidence>
<gene>
    <name evidence="17" type="ORF">Trichorick_00642</name>
</gene>
<evidence type="ECO:0000256" key="11">
    <source>
        <dbReference type="ARBA" id="ARBA00023004"/>
    </source>
</evidence>
<evidence type="ECO:0000256" key="3">
    <source>
        <dbReference type="ARBA" id="ARBA00016165"/>
    </source>
</evidence>
<dbReference type="PRINTS" id="PR00603">
    <property type="entry name" value="CYTOCHROMEC1"/>
</dbReference>
<dbReference type="RefSeq" id="WP_323738800.1">
    <property type="nucleotide sequence ID" value="NZ_CP112932.1"/>
</dbReference>
<feature type="transmembrane region" description="Helical" evidence="14">
    <location>
        <begin position="225"/>
        <end position="243"/>
    </location>
</feature>
<accession>A0ABZ0USG3</accession>
<dbReference type="InterPro" id="IPR036909">
    <property type="entry name" value="Cyt_c-like_dom_sf"/>
</dbReference>
<evidence type="ECO:0000256" key="7">
    <source>
        <dbReference type="ARBA" id="ARBA00022692"/>
    </source>
</evidence>
<evidence type="ECO:0000256" key="9">
    <source>
        <dbReference type="ARBA" id="ARBA00022982"/>
    </source>
</evidence>
<keyword evidence="8 13" id="KW-0479">Metal-binding</keyword>
<dbReference type="InterPro" id="IPR021157">
    <property type="entry name" value="Cyt_c1_TM_anchor_C"/>
</dbReference>
<dbReference type="InterPro" id="IPR009056">
    <property type="entry name" value="Cyt_c-like_dom"/>
</dbReference>
<dbReference type="Gene3D" id="1.20.5.100">
    <property type="entry name" value="Cytochrome c1, transmembrane anchor, C-terminal"/>
    <property type="match status" value="1"/>
</dbReference>
<feature type="domain" description="Cytochrome c" evidence="16">
    <location>
        <begin position="45"/>
        <end position="215"/>
    </location>
</feature>
<keyword evidence="18" id="KW-1185">Reference proteome</keyword>
<proteinExistence type="inferred from homology"/>
<evidence type="ECO:0000256" key="5">
    <source>
        <dbReference type="ARBA" id="ARBA00022617"/>
    </source>
</evidence>
<dbReference type="Proteomes" id="UP001326613">
    <property type="component" value="Chromosome"/>
</dbReference>
<dbReference type="Gene3D" id="1.10.760.10">
    <property type="entry name" value="Cytochrome c-like domain"/>
    <property type="match status" value="1"/>
</dbReference>
<dbReference type="PANTHER" id="PTHR10266:SF3">
    <property type="entry name" value="CYTOCHROME C1, HEME PROTEIN, MITOCHONDRIAL"/>
    <property type="match status" value="1"/>
</dbReference>
<feature type="signal peptide" evidence="15">
    <location>
        <begin position="1"/>
        <end position="21"/>
    </location>
</feature>
<evidence type="ECO:0000256" key="4">
    <source>
        <dbReference type="ARBA" id="ARBA00022448"/>
    </source>
</evidence>